<feature type="transmembrane region" description="Helical" evidence="1">
    <location>
        <begin position="74"/>
        <end position="94"/>
    </location>
</feature>
<protein>
    <submittedName>
        <fullName evidence="2">Uncharacterized protein</fullName>
    </submittedName>
</protein>
<dbReference type="EMBL" id="BSOH01000007">
    <property type="protein sequence ID" value="GLR16938.1"/>
    <property type="molecule type" value="Genomic_DNA"/>
</dbReference>
<name>A0AA37SRE8_9BACT</name>
<gene>
    <name evidence="2" type="ORF">GCM10007940_15530</name>
</gene>
<dbReference type="Proteomes" id="UP001156666">
    <property type="component" value="Unassembled WGS sequence"/>
</dbReference>
<feature type="transmembrane region" description="Helical" evidence="1">
    <location>
        <begin position="12"/>
        <end position="35"/>
    </location>
</feature>
<evidence type="ECO:0000313" key="3">
    <source>
        <dbReference type="Proteomes" id="UP001156666"/>
    </source>
</evidence>
<keyword evidence="1" id="KW-0812">Transmembrane</keyword>
<feature type="transmembrane region" description="Helical" evidence="1">
    <location>
        <begin position="106"/>
        <end position="125"/>
    </location>
</feature>
<dbReference type="AlphaFoldDB" id="A0AA37SRE8"/>
<keyword evidence="1" id="KW-1133">Transmembrane helix</keyword>
<keyword evidence="1" id="KW-0472">Membrane</keyword>
<dbReference type="RefSeq" id="WP_235290882.1">
    <property type="nucleotide sequence ID" value="NZ_BSOH01000007.1"/>
</dbReference>
<evidence type="ECO:0000256" key="1">
    <source>
        <dbReference type="SAM" id="Phobius"/>
    </source>
</evidence>
<proteinExistence type="predicted"/>
<comment type="caution">
    <text evidence="2">The sequence shown here is derived from an EMBL/GenBank/DDBJ whole genome shotgun (WGS) entry which is preliminary data.</text>
</comment>
<feature type="transmembrane region" description="Helical" evidence="1">
    <location>
        <begin position="131"/>
        <end position="155"/>
    </location>
</feature>
<evidence type="ECO:0000313" key="2">
    <source>
        <dbReference type="EMBL" id="GLR16938.1"/>
    </source>
</evidence>
<reference evidence="2" key="1">
    <citation type="journal article" date="2014" name="Int. J. Syst. Evol. Microbiol.">
        <title>Complete genome sequence of Corynebacterium casei LMG S-19264T (=DSM 44701T), isolated from a smear-ripened cheese.</title>
        <authorList>
            <consortium name="US DOE Joint Genome Institute (JGI-PGF)"/>
            <person name="Walter F."/>
            <person name="Albersmeier A."/>
            <person name="Kalinowski J."/>
            <person name="Ruckert C."/>
        </authorList>
    </citation>
    <scope>NUCLEOTIDE SEQUENCE</scope>
    <source>
        <strain evidence="2">NBRC 108769</strain>
    </source>
</reference>
<reference evidence="2" key="2">
    <citation type="submission" date="2023-01" db="EMBL/GenBank/DDBJ databases">
        <title>Draft genome sequence of Portibacter lacus strain NBRC 108769.</title>
        <authorList>
            <person name="Sun Q."/>
            <person name="Mori K."/>
        </authorList>
    </citation>
    <scope>NUCLEOTIDE SEQUENCE</scope>
    <source>
        <strain evidence="2">NBRC 108769</strain>
    </source>
</reference>
<keyword evidence="3" id="KW-1185">Reference proteome</keyword>
<accession>A0AA37SRE8</accession>
<organism evidence="2 3">
    <name type="scientific">Portibacter lacus</name>
    <dbReference type="NCBI Taxonomy" id="1099794"/>
    <lineage>
        <taxon>Bacteria</taxon>
        <taxon>Pseudomonadati</taxon>
        <taxon>Bacteroidota</taxon>
        <taxon>Saprospiria</taxon>
        <taxon>Saprospirales</taxon>
        <taxon>Haliscomenobacteraceae</taxon>
        <taxon>Portibacter</taxon>
    </lineage>
</organism>
<sequence length="164" mass="18776">MEIKDNTLFPMPLKMLISVFLVVLSVGYFSALFFVNETTSSNATGIIENYNGNENNEEAEEMKFKKSKHEMLNIIHTHILSMSVIFFILALLVYTCNIHPTLKTFLMVEPLISVLLTFGGIFLIWNEVEWMTYIVMLSGGLMTASFIVSILTVYYSMFLKTFIK</sequence>